<sequence length="384" mass="42087">MAVEISAMLRHALLCLLPAMAAAQPVVTGPPQTAFDWADDRCAIRDGPDSPARAWRDGQGIALLAGAERTRVSRGATLDTLRRDCRIIHEGAGNDAPGAFDDRTWIASPYRLPSGRIIALAHVEYHGHERPGRCVAGVYAACWWNSIVELSGPDLAPQPDGASLVAALPMPYAATQIRRRGYFNTSNIIRRDGYLYAFVFAESAPPQRRGACLIRRPVDGGPDDWRAWNGQGFGVSFADPYWDAPVDPARHVCAPVPGITSTISSVVRRAGTDVHVAVTPATLRGPDGVPRTGIWWMTSTDLIRWTRPRLLLAVPLLWRRDCGTDTAFAYPSLLDPDSASDNFETVDDDFRLYLVRIRLDDACKAGSRRDLVRFPVSWPAPISP</sequence>
<evidence type="ECO:0008006" key="4">
    <source>
        <dbReference type="Google" id="ProtNLM"/>
    </source>
</evidence>
<evidence type="ECO:0000256" key="1">
    <source>
        <dbReference type="SAM" id="SignalP"/>
    </source>
</evidence>
<protein>
    <recommendedName>
        <fullName evidence="4">DUF4185 domain-containing protein</fullName>
    </recommendedName>
</protein>
<organism evidence="2 3">
    <name type="scientific">Paracoccus sediminis</name>
    <dbReference type="NCBI Taxonomy" id="1214787"/>
    <lineage>
        <taxon>Bacteria</taxon>
        <taxon>Pseudomonadati</taxon>
        <taxon>Pseudomonadota</taxon>
        <taxon>Alphaproteobacteria</taxon>
        <taxon>Rhodobacterales</taxon>
        <taxon>Paracoccaceae</taxon>
        <taxon>Paracoccus</taxon>
    </lineage>
</organism>
<reference evidence="2 3" key="1">
    <citation type="submission" date="2019-02" db="EMBL/GenBank/DDBJ databases">
        <authorList>
            <person name="Zhang G."/>
        </authorList>
    </citation>
    <scope>NUCLEOTIDE SEQUENCE [LARGE SCALE GENOMIC DNA]</scope>
    <source>
        <strain evidence="2 3">CMB17</strain>
    </source>
</reference>
<accession>A0ABY1YM66</accession>
<evidence type="ECO:0000313" key="3">
    <source>
        <dbReference type="Proteomes" id="UP000292859"/>
    </source>
</evidence>
<dbReference type="Proteomes" id="UP000292859">
    <property type="component" value="Unassembled WGS sequence"/>
</dbReference>
<evidence type="ECO:0000313" key="2">
    <source>
        <dbReference type="EMBL" id="TBN51604.1"/>
    </source>
</evidence>
<dbReference type="EMBL" id="SIRL01000003">
    <property type="protein sequence ID" value="TBN51604.1"/>
    <property type="molecule type" value="Genomic_DNA"/>
</dbReference>
<comment type="caution">
    <text evidence="2">The sequence shown here is derived from an EMBL/GenBank/DDBJ whole genome shotgun (WGS) entry which is preliminary data.</text>
</comment>
<dbReference type="RefSeq" id="WP_089387520.1">
    <property type="nucleotide sequence ID" value="NZ_SIRL01000003.1"/>
</dbReference>
<feature type="signal peptide" evidence="1">
    <location>
        <begin position="1"/>
        <end position="21"/>
    </location>
</feature>
<gene>
    <name evidence="2" type="ORF">EYF88_07410</name>
</gene>
<proteinExistence type="predicted"/>
<name>A0ABY1YM66_9RHOB</name>
<keyword evidence="1" id="KW-0732">Signal</keyword>
<feature type="chain" id="PRO_5045070309" description="DUF4185 domain-containing protein" evidence="1">
    <location>
        <begin position="22"/>
        <end position="384"/>
    </location>
</feature>
<keyword evidence="3" id="KW-1185">Reference proteome</keyword>